<dbReference type="EMBL" id="CM004390">
    <property type="protein sequence ID" value="KAG8655810.1"/>
    <property type="molecule type" value="Genomic_DNA"/>
</dbReference>
<comment type="caution">
    <text evidence="1">The sequence shown here is derived from an EMBL/GenBank/DDBJ whole genome shotgun (WGS) entry which is preliminary data.</text>
</comment>
<keyword evidence="2" id="KW-1185">Reference proteome</keyword>
<protein>
    <submittedName>
        <fullName evidence="1">Uncharacterized protein</fullName>
    </submittedName>
</protein>
<dbReference type="Proteomes" id="UP000091857">
    <property type="component" value="Chromosome 4"/>
</dbReference>
<sequence>MWGKAFLLQKQREATARFGGNMTWQSSRRMSSSRSSMSPIPFKSKKSLKSTPKSKPANPITTQTPDKPPAELPPRLRNRRVALSVKEVRKIAQGNRDGPHCNQTEQIVKSARRQISSWPEESIGESHRPHNAAVEEGPARLPAKYETLGQFFDSLDSSIRLLKLKGSMSTFTNVSPKIECLTDRRFSHQHLAQLKYILPEAIEIKKVLMFDERTSCMKPDLHVTVNVDAIECDGNLKSESKNLHLRKIFRARLAEFYRAHPEGDEIPEEMLPEPFNRSKQDLSSEIIKAPTTSSPIETSAADVYVDQNPNPSLPVESNPLERQQPAVASHFSGSFRRRFSQKIAKSEAENTNPNPQKICSQQSILPISEPCFDKISSREEASASASSLTRMPSEPTTDGDKFSAGVPMPCLPATPCKEINSTNYRDNSPKKIESFQSTPAKLASPSSSLMSMTPALHPPKRCYMSPDDGTTSLADKLTRRPSRTRSLKFETPEKNVVHELNDIEDVSAVDDDILNILPESLLQSIREKERKVQEERDPAISQAKKRRQMIACLPKLFNMIHFLFQSIKRSVITKEELIHKIIASHSDIVDRREVEEQLKLLLELVPEWISEKLATGGDLLFCINKLSSPETIRALLEQAK</sequence>
<reference evidence="2" key="1">
    <citation type="journal article" date="2016" name="Nat. Biotechnol.">
        <title>Sequencing wild and cultivated cassava and related species reveals extensive interspecific hybridization and genetic diversity.</title>
        <authorList>
            <person name="Bredeson J.V."/>
            <person name="Lyons J.B."/>
            <person name="Prochnik S.E."/>
            <person name="Wu G.A."/>
            <person name="Ha C.M."/>
            <person name="Edsinger-Gonzales E."/>
            <person name="Grimwood J."/>
            <person name="Schmutz J."/>
            <person name="Rabbi I.Y."/>
            <person name="Egesi C."/>
            <person name="Nauluvula P."/>
            <person name="Lebot V."/>
            <person name="Ndunguru J."/>
            <person name="Mkamilo G."/>
            <person name="Bart R.S."/>
            <person name="Setter T.L."/>
            <person name="Gleadow R.M."/>
            <person name="Kulakow P."/>
            <person name="Ferguson M.E."/>
            <person name="Rounsley S."/>
            <person name="Rokhsar D.S."/>
        </authorList>
    </citation>
    <scope>NUCLEOTIDE SEQUENCE [LARGE SCALE GENOMIC DNA]</scope>
    <source>
        <strain evidence="2">cv. AM560-2</strain>
    </source>
</reference>
<evidence type="ECO:0000313" key="2">
    <source>
        <dbReference type="Proteomes" id="UP000091857"/>
    </source>
</evidence>
<name>A0ACB7HTH2_MANES</name>
<gene>
    <name evidence="1" type="ORF">MANES_04G076400v8</name>
</gene>
<proteinExistence type="predicted"/>
<accession>A0ACB7HTH2</accession>
<organism evidence="1 2">
    <name type="scientific">Manihot esculenta</name>
    <name type="common">Cassava</name>
    <name type="synonym">Jatropha manihot</name>
    <dbReference type="NCBI Taxonomy" id="3983"/>
    <lineage>
        <taxon>Eukaryota</taxon>
        <taxon>Viridiplantae</taxon>
        <taxon>Streptophyta</taxon>
        <taxon>Embryophyta</taxon>
        <taxon>Tracheophyta</taxon>
        <taxon>Spermatophyta</taxon>
        <taxon>Magnoliopsida</taxon>
        <taxon>eudicotyledons</taxon>
        <taxon>Gunneridae</taxon>
        <taxon>Pentapetalae</taxon>
        <taxon>rosids</taxon>
        <taxon>fabids</taxon>
        <taxon>Malpighiales</taxon>
        <taxon>Euphorbiaceae</taxon>
        <taxon>Crotonoideae</taxon>
        <taxon>Manihoteae</taxon>
        <taxon>Manihot</taxon>
    </lineage>
</organism>
<evidence type="ECO:0000313" key="1">
    <source>
        <dbReference type="EMBL" id="KAG8655810.1"/>
    </source>
</evidence>